<dbReference type="RefSeq" id="WP_011367280.1">
    <property type="nucleotide sequence ID" value="NC_007519.1"/>
</dbReference>
<dbReference type="InterPro" id="IPR050595">
    <property type="entry name" value="Bact_response_regulator"/>
</dbReference>
<gene>
    <name evidence="4" type="ordered locus">Dde_1285</name>
</gene>
<keyword evidence="5" id="KW-1185">Reference proteome</keyword>
<dbReference type="Proteomes" id="UP000002710">
    <property type="component" value="Chromosome"/>
</dbReference>
<dbReference type="EMBL" id="CP000112">
    <property type="protein sequence ID" value="ABB38086.1"/>
    <property type="molecule type" value="Genomic_DNA"/>
</dbReference>
<dbReference type="eggNOG" id="COG0784">
    <property type="taxonomic scope" value="Bacteria"/>
</dbReference>
<evidence type="ECO:0000313" key="4">
    <source>
        <dbReference type="EMBL" id="ABB38086.1"/>
    </source>
</evidence>
<proteinExistence type="predicted"/>
<accession>Q312R0</accession>
<evidence type="ECO:0000256" key="2">
    <source>
        <dbReference type="PROSITE-ProRule" id="PRU00169"/>
    </source>
</evidence>
<dbReference type="InterPro" id="IPR011006">
    <property type="entry name" value="CheY-like_superfamily"/>
</dbReference>
<dbReference type="CDD" id="cd17546">
    <property type="entry name" value="REC_hyHK_CKI1_RcsC-like"/>
    <property type="match status" value="1"/>
</dbReference>
<feature type="domain" description="Response regulatory" evidence="3">
    <location>
        <begin position="12"/>
        <end position="129"/>
    </location>
</feature>
<dbReference type="PANTHER" id="PTHR44591">
    <property type="entry name" value="STRESS RESPONSE REGULATOR PROTEIN 1"/>
    <property type="match status" value="1"/>
</dbReference>
<dbReference type="GO" id="GO:0000160">
    <property type="term" value="P:phosphorelay signal transduction system"/>
    <property type="evidence" value="ECO:0007669"/>
    <property type="project" value="InterPro"/>
</dbReference>
<dbReference type="STRING" id="207559.Dde_1285"/>
<reference evidence="4 5" key="1">
    <citation type="journal article" date="2011" name="J. Bacteriol.">
        <title>Complete genome sequence and updated annotation of Desulfovibrio alaskensis G20.</title>
        <authorList>
            <person name="Hauser L.J."/>
            <person name="Land M.L."/>
            <person name="Brown S.D."/>
            <person name="Larimer F."/>
            <person name="Keller K.L."/>
            <person name="Rapp-Giles B.J."/>
            <person name="Price M.N."/>
            <person name="Lin M."/>
            <person name="Bruce D.C."/>
            <person name="Detter J.C."/>
            <person name="Tapia R."/>
            <person name="Han C.S."/>
            <person name="Goodwin L.A."/>
            <person name="Cheng J.F."/>
            <person name="Pitluck S."/>
            <person name="Copeland A."/>
            <person name="Lucas S."/>
            <person name="Nolan M."/>
            <person name="Lapidus A.L."/>
            <person name="Palumbo A.V."/>
            <person name="Wall J.D."/>
        </authorList>
    </citation>
    <scope>NUCLEOTIDE SEQUENCE [LARGE SCALE GENOMIC DNA]</scope>
    <source>
        <strain evidence="5">ATCC BAA 1058 / DSM 17464 / G20</strain>
    </source>
</reference>
<dbReference type="SUPFAM" id="SSF52172">
    <property type="entry name" value="CheY-like"/>
    <property type="match status" value="1"/>
</dbReference>
<dbReference type="Pfam" id="PF00072">
    <property type="entry name" value="Response_reg"/>
    <property type="match status" value="1"/>
</dbReference>
<protein>
    <submittedName>
        <fullName evidence="4">Response regulator receiver protein</fullName>
    </submittedName>
</protein>
<evidence type="ECO:0000256" key="1">
    <source>
        <dbReference type="ARBA" id="ARBA00022553"/>
    </source>
</evidence>
<dbReference type="SMART" id="SM00448">
    <property type="entry name" value="REC"/>
    <property type="match status" value="1"/>
</dbReference>
<feature type="modified residue" description="4-aspartylphosphate" evidence="2">
    <location>
        <position position="61"/>
    </location>
</feature>
<dbReference type="PANTHER" id="PTHR44591:SF3">
    <property type="entry name" value="RESPONSE REGULATORY DOMAIN-CONTAINING PROTEIN"/>
    <property type="match status" value="1"/>
</dbReference>
<keyword evidence="1 2" id="KW-0597">Phosphoprotein</keyword>
<dbReference type="KEGG" id="dde:Dde_1285"/>
<dbReference type="AlphaFoldDB" id="Q312R0"/>
<evidence type="ECO:0000313" key="5">
    <source>
        <dbReference type="Proteomes" id="UP000002710"/>
    </source>
</evidence>
<sequence length="129" mass="14302">MTRRSPRYSGRRILVVEDNRVSRTMLELMLTKAGYETECVADGDAALAGMSGRHFDLLLLDIELPDITGDRLLPRLRACRPEEASVPAVAVTAHHDSDIRRQLTAAGFTAVFSKPLDMPQLIDAIEKLL</sequence>
<organism evidence="4 5">
    <name type="scientific">Oleidesulfovibrio alaskensis (strain ATCC BAA-1058 / DSM 17464 / G20)</name>
    <name type="common">Desulfovibrio alaskensis</name>
    <dbReference type="NCBI Taxonomy" id="207559"/>
    <lineage>
        <taxon>Bacteria</taxon>
        <taxon>Pseudomonadati</taxon>
        <taxon>Thermodesulfobacteriota</taxon>
        <taxon>Desulfovibrionia</taxon>
        <taxon>Desulfovibrionales</taxon>
        <taxon>Desulfovibrionaceae</taxon>
        <taxon>Oleidesulfovibrio</taxon>
    </lineage>
</organism>
<dbReference type="HOGENOM" id="CLU_000445_69_12_7"/>
<dbReference type="Gene3D" id="3.40.50.2300">
    <property type="match status" value="1"/>
</dbReference>
<dbReference type="PROSITE" id="PS50110">
    <property type="entry name" value="RESPONSE_REGULATORY"/>
    <property type="match status" value="1"/>
</dbReference>
<name>Q312R0_OLEA2</name>
<dbReference type="InterPro" id="IPR001789">
    <property type="entry name" value="Sig_transdc_resp-reg_receiver"/>
</dbReference>
<evidence type="ECO:0000259" key="3">
    <source>
        <dbReference type="PROSITE" id="PS50110"/>
    </source>
</evidence>